<proteinExistence type="predicted"/>
<comment type="caution">
    <text evidence="2">The sequence shown here is derived from an EMBL/GenBank/DDBJ whole genome shotgun (WGS) entry which is preliminary data.</text>
</comment>
<dbReference type="AlphaFoldDB" id="A0A081A2J8"/>
<evidence type="ECO:0000313" key="3">
    <source>
        <dbReference type="Proteomes" id="UP000028582"/>
    </source>
</evidence>
<dbReference type="InterPro" id="IPR029060">
    <property type="entry name" value="PIN-like_dom_sf"/>
</dbReference>
<dbReference type="SUPFAM" id="SSF88723">
    <property type="entry name" value="PIN domain-like"/>
    <property type="match status" value="1"/>
</dbReference>
<name>A0A081A2J8_PHYNI</name>
<dbReference type="EMBL" id="ANJA01001965">
    <property type="protein sequence ID" value="ETO73109.1"/>
    <property type="molecule type" value="Genomic_DNA"/>
</dbReference>
<reference evidence="2 3" key="1">
    <citation type="submission" date="2013-11" db="EMBL/GenBank/DDBJ databases">
        <title>The Genome Sequence of Phytophthora parasitica P1976.</title>
        <authorList>
            <consortium name="The Broad Institute Genomics Platform"/>
            <person name="Russ C."/>
            <person name="Tyler B."/>
            <person name="Panabieres F."/>
            <person name="Shan W."/>
            <person name="Tripathy S."/>
            <person name="Grunwald N."/>
            <person name="Machado M."/>
            <person name="Johnson C.S."/>
            <person name="Walker B."/>
            <person name="Young S."/>
            <person name="Zeng Q."/>
            <person name="Gargeya S."/>
            <person name="Fitzgerald M."/>
            <person name="Haas B."/>
            <person name="Abouelleil A."/>
            <person name="Allen A.W."/>
            <person name="Alvarado L."/>
            <person name="Arachchi H.M."/>
            <person name="Berlin A.M."/>
            <person name="Chapman S.B."/>
            <person name="Gainer-Dewar J."/>
            <person name="Goldberg J."/>
            <person name="Griggs A."/>
            <person name="Gujja S."/>
            <person name="Hansen M."/>
            <person name="Howarth C."/>
            <person name="Imamovic A."/>
            <person name="Ireland A."/>
            <person name="Larimer J."/>
            <person name="McCowan C."/>
            <person name="Murphy C."/>
            <person name="Pearson M."/>
            <person name="Poon T.W."/>
            <person name="Priest M."/>
            <person name="Roberts A."/>
            <person name="Saif S."/>
            <person name="Shea T."/>
            <person name="Sisk P."/>
            <person name="Sykes S."/>
            <person name="Wortman J."/>
            <person name="Nusbaum C."/>
            <person name="Birren B."/>
        </authorList>
    </citation>
    <scope>NUCLEOTIDE SEQUENCE [LARGE SCALE GENOMIC DNA]</scope>
    <source>
        <strain evidence="2 3">P1976</strain>
    </source>
</reference>
<protein>
    <recommendedName>
        <fullName evidence="4">XPG N-terminal domain-containing protein</fullName>
    </recommendedName>
</protein>
<feature type="region of interest" description="Disordered" evidence="1">
    <location>
        <begin position="129"/>
        <end position="153"/>
    </location>
</feature>
<organism evidence="2 3">
    <name type="scientific">Phytophthora nicotianae P1976</name>
    <dbReference type="NCBI Taxonomy" id="1317066"/>
    <lineage>
        <taxon>Eukaryota</taxon>
        <taxon>Sar</taxon>
        <taxon>Stramenopiles</taxon>
        <taxon>Oomycota</taxon>
        <taxon>Peronosporomycetes</taxon>
        <taxon>Peronosporales</taxon>
        <taxon>Peronosporaceae</taxon>
        <taxon>Phytophthora</taxon>
    </lineage>
</organism>
<evidence type="ECO:0008006" key="4">
    <source>
        <dbReference type="Google" id="ProtNLM"/>
    </source>
</evidence>
<dbReference type="Gene3D" id="3.40.50.1010">
    <property type="entry name" value="5'-nuclease"/>
    <property type="match status" value="1"/>
</dbReference>
<evidence type="ECO:0000256" key="1">
    <source>
        <dbReference type="SAM" id="MobiDB-lite"/>
    </source>
</evidence>
<accession>A0A081A2J8</accession>
<evidence type="ECO:0000313" key="2">
    <source>
        <dbReference type="EMBL" id="ETO73109.1"/>
    </source>
</evidence>
<sequence length="196" mass="22055">MGVRGLTRYCRDHEATTSVEKLDLHDVTLAVDFVGFLYYLCEKVFGETNETPSWLLLGGCTLRLERYVDTWLKRLRERRVRLVFVTDPPQCFGGVSHRKGYCLQDRALEKAKKIEQLAQSLEKILSGNSTHESTSTMGLARPSQRVKGESKTFNPEEISSMELGEVVEAFITKGSKDAISMARTIEPPRMPAPSLA</sequence>
<gene>
    <name evidence="2" type="ORF">F444_10924</name>
</gene>
<dbReference type="Proteomes" id="UP000028582">
    <property type="component" value="Unassembled WGS sequence"/>
</dbReference>